<proteinExistence type="predicted"/>
<evidence type="ECO:0000313" key="2">
    <source>
        <dbReference type="Proteomes" id="UP001251524"/>
    </source>
</evidence>
<dbReference type="EMBL" id="JAVDVY010000003">
    <property type="protein sequence ID" value="MDR7135940.1"/>
    <property type="molecule type" value="Genomic_DNA"/>
</dbReference>
<protein>
    <submittedName>
        <fullName evidence="1">Uncharacterized protein</fullName>
    </submittedName>
</protein>
<reference evidence="1 2" key="1">
    <citation type="submission" date="2023-07" db="EMBL/GenBank/DDBJ databases">
        <title>Sorghum-associated microbial communities from plants grown in Nebraska, USA.</title>
        <authorList>
            <person name="Schachtman D."/>
        </authorList>
    </citation>
    <scope>NUCLEOTIDE SEQUENCE [LARGE SCALE GENOMIC DNA]</scope>
    <source>
        <strain evidence="1 2">BE198</strain>
    </source>
</reference>
<keyword evidence="2" id="KW-1185">Reference proteome</keyword>
<comment type="caution">
    <text evidence="1">The sequence shown here is derived from an EMBL/GenBank/DDBJ whole genome shotgun (WGS) entry which is preliminary data.</text>
</comment>
<dbReference type="Proteomes" id="UP001251524">
    <property type="component" value="Unassembled WGS sequence"/>
</dbReference>
<name>A0ABU1WF11_9GAMM</name>
<accession>A0ABU1WF11</accession>
<evidence type="ECO:0000313" key="1">
    <source>
        <dbReference type="EMBL" id="MDR7135940.1"/>
    </source>
</evidence>
<sequence length="65" mass="7355">MRIIQCMPDDNSDDGLLTARLFELALNGDTDSAELNAIDAVVYARLEETYGRDEQRPRTRTHLTS</sequence>
<gene>
    <name evidence="1" type="ORF">J2X06_003158</name>
</gene>
<dbReference type="RefSeq" id="WP_310064020.1">
    <property type="nucleotide sequence ID" value="NZ_JAVDVY010000003.1"/>
</dbReference>
<organism evidence="1 2">
    <name type="scientific">Lysobacter niastensis</name>
    <dbReference type="NCBI Taxonomy" id="380629"/>
    <lineage>
        <taxon>Bacteria</taxon>
        <taxon>Pseudomonadati</taxon>
        <taxon>Pseudomonadota</taxon>
        <taxon>Gammaproteobacteria</taxon>
        <taxon>Lysobacterales</taxon>
        <taxon>Lysobacteraceae</taxon>
        <taxon>Lysobacter</taxon>
    </lineage>
</organism>